<accession>A0A1T1ATY9</accession>
<dbReference type="RefSeq" id="WP_078365328.1">
    <property type="nucleotide sequence ID" value="NZ_MTJN01000002.1"/>
</dbReference>
<feature type="region of interest" description="Disordered" evidence="1">
    <location>
        <begin position="28"/>
        <end position="73"/>
    </location>
</feature>
<dbReference type="AlphaFoldDB" id="A0A1T1ATY9"/>
<feature type="compositionally biased region" description="Basic and acidic residues" evidence="1">
    <location>
        <begin position="55"/>
        <end position="73"/>
    </location>
</feature>
<gene>
    <name evidence="2" type="ORF">RF819_12770</name>
</gene>
<name>A0A1T1ATY9_RHOFE</name>
<protein>
    <submittedName>
        <fullName evidence="2">Uncharacterized protein</fullName>
    </submittedName>
</protein>
<organism evidence="2 3">
    <name type="scientific">Rhodoferax fermentans</name>
    <dbReference type="NCBI Taxonomy" id="28066"/>
    <lineage>
        <taxon>Bacteria</taxon>
        <taxon>Pseudomonadati</taxon>
        <taxon>Pseudomonadota</taxon>
        <taxon>Betaproteobacteria</taxon>
        <taxon>Burkholderiales</taxon>
        <taxon>Comamonadaceae</taxon>
        <taxon>Rhodoferax</taxon>
    </lineage>
</organism>
<keyword evidence="3" id="KW-1185">Reference proteome</keyword>
<dbReference type="Proteomes" id="UP000190750">
    <property type="component" value="Unassembled WGS sequence"/>
</dbReference>
<comment type="caution">
    <text evidence="2">The sequence shown here is derived from an EMBL/GenBank/DDBJ whole genome shotgun (WGS) entry which is preliminary data.</text>
</comment>
<sequence length="73" mass="7851">MSPTQPKLPKAKNAATKRPLSLAVADMFRPSEPHCEPAPDVLTTTTPGPDAPDFPEGREDPAQSAELERQQDA</sequence>
<evidence type="ECO:0000256" key="1">
    <source>
        <dbReference type="SAM" id="MobiDB-lite"/>
    </source>
</evidence>
<proteinExistence type="predicted"/>
<dbReference type="EMBL" id="MTJN01000002">
    <property type="protein sequence ID" value="OOV07483.1"/>
    <property type="molecule type" value="Genomic_DNA"/>
</dbReference>
<feature type="region of interest" description="Disordered" evidence="1">
    <location>
        <begin position="1"/>
        <end position="20"/>
    </location>
</feature>
<evidence type="ECO:0000313" key="3">
    <source>
        <dbReference type="Proteomes" id="UP000190750"/>
    </source>
</evidence>
<reference evidence="2 3" key="1">
    <citation type="submission" date="2017-01" db="EMBL/GenBank/DDBJ databases">
        <title>Genome sequencing of Rhodoferax fermentans JCM 7819.</title>
        <authorList>
            <person name="Kim Y.J."/>
            <person name="Farh M.E.-A."/>
            <person name="Yang D.-C."/>
        </authorList>
    </citation>
    <scope>NUCLEOTIDE SEQUENCE [LARGE SCALE GENOMIC DNA]</scope>
    <source>
        <strain evidence="2 3">JCM 7819</strain>
    </source>
</reference>
<evidence type="ECO:0000313" key="2">
    <source>
        <dbReference type="EMBL" id="OOV07483.1"/>
    </source>
</evidence>